<dbReference type="EMBL" id="JARAOO010000011">
    <property type="protein sequence ID" value="KAJ7950508.1"/>
    <property type="molecule type" value="Genomic_DNA"/>
</dbReference>
<dbReference type="PANTHER" id="PTHR31623">
    <property type="entry name" value="F21J9.9"/>
    <property type="match status" value="1"/>
</dbReference>
<evidence type="ECO:0000313" key="5">
    <source>
        <dbReference type="Proteomes" id="UP001163823"/>
    </source>
</evidence>
<comment type="similarity">
    <text evidence="1">Belongs to the plant acyltransferase family.</text>
</comment>
<keyword evidence="3" id="KW-0012">Acyltransferase</keyword>
<dbReference type="Gene3D" id="3.30.559.10">
    <property type="entry name" value="Chloramphenicol acetyltransferase-like domain"/>
    <property type="match status" value="2"/>
</dbReference>
<dbReference type="InterPro" id="IPR023213">
    <property type="entry name" value="CAT-like_dom_sf"/>
</dbReference>
<protein>
    <submittedName>
        <fullName evidence="4">Vinorine synthase-like</fullName>
    </submittedName>
</protein>
<keyword evidence="5" id="KW-1185">Reference proteome</keyword>
<evidence type="ECO:0000313" key="4">
    <source>
        <dbReference type="EMBL" id="KAJ7950508.1"/>
    </source>
</evidence>
<accession>A0AAD7L2U8</accession>
<comment type="caution">
    <text evidence="4">The sequence shown here is derived from an EMBL/GenBank/DDBJ whole genome shotgun (WGS) entry which is preliminary data.</text>
</comment>
<dbReference type="KEGG" id="qsa:O6P43_026696"/>
<dbReference type="Pfam" id="PF02458">
    <property type="entry name" value="Transferase"/>
    <property type="match status" value="1"/>
</dbReference>
<evidence type="ECO:0000256" key="3">
    <source>
        <dbReference type="ARBA" id="ARBA00023315"/>
    </source>
</evidence>
<evidence type="ECO:0000256" key="1">
    <source>
        <dbReference type="ARBA" id="ARBA00009861"/>
    </source>
</evidence>
<evidence type="ECO:0000256" key="2">
    <source>
        <dbReference type="ARBA" id="ARBA00022679"/>
    </source>
</evidence>
<dbReference type="PANTHER" id="PTHR31623:SF128">
    <property type="entry name" value="SALUTARIDINOL 7-O-ACETYLTRANSFERASE-LIKE"/>
    <property type="match status" value="1"/>
</dbReference>
<gene>
    <name evidence="4" type="ORF">O6P43_026696</name>
</gene>
<dbReference type="GO" id="GO:0016746">
    <property type="term" value="F:acyltransferase activity"/>
    <property type="evidence" value="ECO:0007669"/>
    <property type="project" value="UniProtKB-KW"/>
</dbReference>
<organism evidence="4 5">
    <name type="scientific">Quillaja saponaria</name>
    <name type="common">Soap bark tree</name>
    <dbReference type="NCBI Taxonomy" id="32244"/>
    <lineage>
        <taxon>Eukaryota</taxon>
        <taxon>Viridiplantae</taxon>
        <taxon>Streptophyta</taxon>
        <taxon>Embryophyta</taxon>
        <taxon>Tracheophyta</taxon>
        <taxon>Spermatophyta</taxon>
        <taxon>Magnoliopsida</taxon>
        <taxon>eudicotyledons</taxon>
        <taxon>Gunneridae</taxon>
        <taxon>Pentapetalae</taxon>
        <taxon>rosids</taxon>
        <taxon>fabids</taxon>
        <taxon>Fabales</taxon>
        <taxon>Quillajaceae</taxon>
        <taxon>Quillaja</taxon>
    </lineage>
</organism>
<proteinExistence type="inferred from homology"/>
<dbReference type="AlphaFoldDB" id="A0AAD7L2U8"/>
<keyword evidence="2" id="KW-0808">Transferase</keyword>
<reference evidence="4" key="1">
    <citation type="journal article" date="2023" name="Science">
        <title>Elucidation of the pathway for biosynthesis of saponin adjuvants from the soapbark tree.</title>
        <authorList>
            <person name="Reed J."/>
            <person name="Orme A."/>
            <person name="El-Demerdash A."/>
            <person name="Owen C."/>
            <person name="Martin L.B.B."/>
            <person name="Misra R.C."/>
            <person name="Kikuchi S."/>
            <person name="Rejzek M."/>
            <person name="Martin A.C."/>
            <person name="Harkess A."/>
            <person name="Leebens-Mack J."/>
            <person name="Louveau T."/>
            <person name="Stephenson M.J."/>
            <person name="Osbourn A."/>
        </authorList>
    </citation>
    <scope>NUCLEOTIDE SEQUENCE</scope>
    <source>
        <strain evidence="4">S10</strain>
    </source>
</reference>
<dbReference type="Proteomes" id="UP001163823">
    <property type="component" value="Chromosome 11"/>
</dbReference>
<name>A0AAD7L2U8_QUISA</name>
<sequence>MKVNIISRNIIKPCIPTPLHLRTYKLSILDQLAPSFHSTLILFYQSNSNQKDNHNIASQFLEKSHHLQDSLSKTLVNFYPFAGQVRDSSTIDCNDHGAYFVEAQINCQLIDFLSKPEPENVLLLSPTTDPKSSKVALDYVLLVQLTAFNCGSFAIAVSASHKINDASSLFTFIQGWTSVARRDAKLVVPELNYGASFLPPREIQNAGMKEQSLLNPGNFHCITKRFVFNATKIAALKAKIASAMEHGQHSPSSVDALTALLFKSAMAANRSISGSPFPTVLHHATNLRARMNPPLPANAIGNLIRPSSMLFKGNETELHELVANIRKQLAEFNDEMANKLKGDEGSDLICRLLMESGGLLSSMTNMTSTSLCQLPLYNLDFGWGNPVWVTSPLYLPNVILLLRTKQGDAIEAWITLEENVMALVERDEELLAFASLNPSAFPNHSRL</sequence>